<evidence type="ECO:0000313" key="3">
    <source>
        <dbReference type="Proteomes" id="UP000076567"/>
    </source>
</evidence>
<dbReference type="AlphaFoldDB" id="A0A165P622"/>
<evidence type="ECO:0008006" key="4">
    <source>
        <dbReference type="Google" id="ProtNLM"/>
    </source>
</evidence>
<comment type="caution">
    <text evidence="2">The sequence shown here is derived from an EMBL/GenBank/DDBJ whole genome shotgun (WGS) entry which is preliminary data.</text>
</comment>
<proteinExistence type="predicted"/>
<dbReference type="OrthoDB" id="2085435at2"/>
<feature type="signal peptide" evidence="1">
    <location>
        <begin position="1"/>
        <end position="22"/>
    </location>
</feature>
<protein>
    <recommendedName>
        <fullName evidence="4">Peptide ABC transporter substrate-binding protein</fullName>
    </recommendedName>
</protein>
<dbReference type="Proteomes" id="UP000076567">
    <property type="component" value="Unassembled WGS sequence"/>
</dbReference>
<organism evidence="2 3">
    <name type="scientific">Fictibacillus phosphorivorans</name>
    <dbReference type="NCBI Taxonomy" id="1221500"/>
    <lineage>
        <taxon>Bacteria</taxon>
        <taxon>Bacillati</taxon>
        <taxon>Bacillota</taxon>
        <taxon>Bacilli</taxon>
        <taxon>Bacillales</taxon>
        <taxon>Fictibacillaceae</taxon>
        <taxon>Fictibacillus</taxon>
    </lineage>
</organism>
<keyword evidence="1" id="KW-0732">Signal</keyword>
<name>A0A165P622_9BACL</name>
<feature type="chain" id="PRO_5039009748" description="Peptide ABC transporter substrate-binding protein" evidence="1">
    <location>
        <begin position="23"/>
        <end position="164"/>
    </location>
</feature>
<sequence length="164" mass="18754">MGFAKKYYFVLLLISLLFTACNQEQHTNGDLGSVYFNALDSIMVKDEALNSEMRFIALDLTIVKELSENDKKEIKLFLKDKYGVDVIEATLKKLKHKGMYNTKTMVLHGVLLKLEKAKFISNNKAFEFEGSKYRAGNGAVGVKGKLLYRDGKWQPFEIQEIWVS</sequence>
<gene>
    <name evidence="2" type="ORF">AWM68_02235</name>
</gene>
<keyword evidence="3" id="KW-1185">Reference proteome</keyword>
<accession>A0A165P622</accession>
<dbReference type="PROSITE" id="PS51257">
    <property type="entry name" value="PROKAR_LIPOPROTEIN"/>
    <property type="match status" value="1"/>
</dbReference>
<evidence type="ECO:0000256" key="1">
    <source>
        <dbReference type="SAM" id="SignalP"/>
    </source>
</evidence>
<dbReference type="RefSeq" id="WP_066236452.1">
    <property type="nucleotide sequence ID" value="NZ_LRFC01000001.1"/>
</dbReference>
<reference evidence="3" key="1">
    <citation type="submission" date="2016-01" db="EMBL/GenBank/DDBJ databases">
        <title>Draft genome of Chromobacterium sp. F49.</title>
        <authorList>
            <person name="Hong K.W."/>
        </authorList>
    </citation>
    <scope>NUCLEOTIDE SEQUENCE [LARGE SCALE GENOMIC DNA]</scope>
    <source>
        <strain evidence="3">P7IIIA</strain>
    </source>
</reference>
<evidence type="ECO:0000313" key="2">
    <source>
        <dbReference type="EMBL" id="KZE69105.1"/>
    </source>
</evidence>
<dbReference type="EMBL" id="LRFC01000001">
    <property type="protein sequence ID" value="KZE69105.1"/>
    <property type="molecule type" value="Genomic_DNA"/>
</dbReference>